<name>A0A167P1F3_CALVF</name>
<proteinExistence type="predicted"/>
<dbReference type="Proteomes" id="UP000076738">
    <property type="component" value="Unassembled WGS sequence"/>
</dbReference>
<keyword evidence="1" id="KW-0812">Transmembrane</keyword>
<evidence type="ECO:0000313" key="2">
    <source>
        <dbReference type="EMBL" id="KZO98318.1"/>
    </source>
</evidence>
<keyword evidence="1" id="KW-1133">Transmembrane helix</keyword>
<dbReference type="EMBL" id="KV417276">
    <property type="protein sequence ID" value="KZO98318.1"/>
    <property type="molecule type" value="Genomic_DNA"/>
</dbReference>
<dbReference type="Gene3D" id="2.120.10.30">
    <property type="entry name" value="TolB, C-terminal domain"/>
    <property type="match status" value="1"/>
</dbReference>
<keyword evidence="3" id="KW-1185">Reference proteome</keyword>
<dbReference type="OrthoDB" id="5307922at2759"/>
<evidence type="ECO:0008006" key="4">
    <source>
        <dbReference type="Google" id="ProtNLM"/>
    </source>
</evidence>
<dbReference type="PANTHER" id="PTHR11799">
    <property type="entry name" value="PARAOXONASE"/>
    <property type="match status" value="1"/>
</dbReference>
<organism evidence="2 3">
    <name type="scientific">Calocera viscosa (strain TUFC12733)</name>
    <dbReference type="NCBI Taxonomy" id="1330018"/>
    <lineage>
        <taxon>Eukaryota</taxon>
        <taxon>Fungi</taxon>
        <taxon>Dikarya</taxon>
        <taxon>Basidiomycota</taxon>
        <taxon>Agaricomycotina</taxon>
        <taxon>Dacrymycetes</taxon>
        <taxon>Dacrymycetales</taxon>
        <taxon>Dacrymycetaceae</taxon>
        <taxon>Calocera</taxon>
    </lineage>
</organism>
<evidence type="ECO:0000256" key="1">
    <source>
        <dbReference type="SAM" id="Phobius"/>
    </source>
</evidence>
<dbReference type="PANTHER" id="PTHR11799:SF12">
    <property type="entry name" value="PARAOXONASE-RELATED"/>
    <property type="match status" value="1"/>
</dbReference>
<evidence type="ECO:0000313" key="3">
    <source>
        <dbReference type="Proteomes" id="UP000076738"/>
    </source>
</evidence>
<reference evidence="2 3" key="1">
    <citation type="journal article" date="2016" name="Mol. Biol. Evol.">
        <title>Comparative Genomics of Early-Diverging Mushroom-Forming Fungi Provides Insights into the Origins of Lignocellulose Decay Capabilities.</title>
        <authorList>
            <person name="Nagy L.G."/>
            <person name="Riley R."/>
            <person name="Tritt A."/>
            <person name="Adam C."/>
            <person name="Daum C."/>
            <person name="Floudas D."/>
            <person name="Sun H."/>
            <person name="Yadav J.S."/>
            <person name="Pangilinan J."/>
            <person name="Larsson K.H."/>
            <person name="Matsuura K."/>
            <person name="Barry K."/>
            <person name="Labutti K."/>
            <person name="Kuo R."/>
            <person name="Ohm R.A."/>
            <person name="Bhattacharya S.S."/>
            <person name="Shirouzu T."/>
            <person name="Yoshinaga Y."/>
            <person name="Martin F.M."/>
            <person name="Grigoriev I.V."/>
            <person name="Hibbett D.S."/>
        </authorList>
    </citation>
    <scope>NUCLEOTIDE SEQUENCE [LARGE SCALE GENOMIC DNA]</scope>
    <source>
        <strain evidence="2 3">TUFC12733</strain>
    </source>
</reference>
<dbReference type="SUPFAM" id="SSF63829">
    <property type="entry name" value="Calcium-dependent phosphotriesterase"/>
    <property type="match status" value="1"/>
</dbReference>
<keyword evidence="1" id="KW-0472">Membrane</keyword>
<dbReference type="AlphaFoldDB" id="A0A167P1F3"/>
<gene>
    <name evidence="2" type="ORF">CALVIDRAFT_512291</name>
</gene>
<dbReference type="InterPro" id="IPR011042">
    <property type="entry name" value="6-blade_b-propeller_TolB-like"/>
</dbReference>
<protein>
    <recommendedName>
        <fullName evidence="4">Calcium-dependent phosphotriesterase</fullName>
    </recommendedName>
</protein>
<accession>A0A167P1F3</accession>
<feature type="transmembrane region" description="Helical" evidence="1">
    <location>
        <begin position="15"/>
        <end position="41"/>
    </location>
</feature>
<dbReference type="InterPro" id="IPR051288">
    <property type="entry name" value="Serum_paraoxonase/arylesterase"/>
</dbReference>
<sequence length="408" mass="44442">MPPKPSQSQQRDPSMAGVITVAVLVFAVFAGAWVTWLGPLLQRFGMVPWRYAESFNNGRCKRIEGLEACEKIIWHNPSSTLYLACSSLESRIAWTPAMDHLDSSKRSASDALFTYSPLTNAVTELSITGYPFPGMGMSMHGFSLVPSADDPDTLWAYVVNHRVPREGGARDKGADSVVEVLRLKAGSDEAEWVRTLEDGGKVLSTPNDVLGGPTGEWVYFTNEYRAKLGLARTGARLGLPVGAGYLGFCTTSGCQVAAPDVPGPNGIARGKDGKVWVSASFIGEVRAYEEEELGRLREVDRVLLDRYEDNVSVDENGDVFVATFPRATDFKHMYESGGRGLSPSTVHRVFLNRTAVQDPGAKSKYAAELFFADDGREASGVTTVEHWPGGRTLFVHGLIAKHLLVCTF</sequence>